<protein>
    <submittedName>
        <fullName evidence="2">MarR family winged helix-turn-helix transcriptional regulator</fullName>
    </submittedName>
</protein>
<evidence type="ECO:0000313" key="2">
    <source>
        <dbReference type="EMBL" id="UNK44989.1"/>
    </source>
</evidence>
<accession>A0ABY3WB79</accession>
<evidence type="ECO:0000313" key="3">
    <source>
        <dbReference type="Proteomes" id="UP000829069"/>
    </source>
</evidence>
<dbReference type="InterPro" id="IPR036388">
    <property type="entry name" value="WH-like_DNA-bd_sf"/>
</dbReference>
<organism evidence="2 3">
    <name type="scientific">Arthrobacter sulfonylureivorans</name>
    <dbReference type="NCBI Taxonomy" id="2486855"/>
    <lineage>
        <taxon>Bacteria</taxon>
        <taxon>Bacillati</taxon>
        <taxon>Actinomycetota</taxon>
        <taxon>Actinomycetes</taxon>
        <taxon>Micrococcales</taxon>
        <taxon>Micrococcaceae</taxon>
        <taxon>Arthrobacter</taxon>
    </lineage>
</organism>
<dbReference type="Gene3D" id="1.10.10.10">
    <property type="entry name" value="Winged helix-like DNA-binding domain superfamily/Winged helix DNA-binding domain"/>
    <property type="match status" value="1"/>
</dbReference>
<dbReference type="InterPro" id="IPR000835">
    <property type="entry name" value="HTH_MarR-typ"/>
</dbReference>
<gene>
    <name evidence="2" type="ORF">MNQ99_13645</name>
</gene>
<dbReference type="SMART" id="SM00347">
    <property type="entry name" value="HTH_MARR"/>
    <property type="match status" value="1"/>
</dbReference>
<dbReference type="PRINTS" id="PR00598">
    <property type="entry name" value="HTHMARR"/>
</dbReference>
<feature type="domain" description="HTH marR-type" evidence="1">
    <location>
        <begin position="8"/>
        <end position="148"/>
    </location>
</feature>
<sequence>MNSDTRWLNDHEQEVWRAFRELLWGFESAMDRQLLRDSDLSGVEYSVLASLSEADDGVMRARDIAQQLDWERSRLSHLLKRMEARGLVERVTCATDARGFNISMTSAGWDAIRQAAPGHVTFVRENVFDPLSEAEREALLSATTKMQQSIRNAGLWGNTGRSA</sequence>
<dbReference type="InterPro" id="IPR039422">
    <property type="entry name" value="MarR/SlyA-like"/>
</dbReference>
<evidence type="ECO:0000259" key="1">
    <source>
        <dbReference type="PROSITE" id="PS50995"/>
    </source>
</evidence>
<dbReference type="PROSITE" id="PS50995">
    <property type="entry name" value="HTH_MARR_2"/>
    <property type="match status" value="1"/>
</dbReference>
<dbReference type="SUPFAM" id="SSF46785">
    <property type="entry name" value="Winged helix' DNA-binding domain"/>
    <property type="match status" value="1"/>
</dbReference>
<dbReference type="Proteomes" id="UP000829069">
    <property type="component" value="Chromosome"/>
</dbReference>
<dbReference type="EMBL" id="CP093326">
    <property type="protein sequence ID" value="UNK44989.1"/>
    <property type="molecule type" value="Genomic_DNA"/>
</dbReference>
<name>A0ABY3WB79_9MICC</name>
<reference evidence="2 3" key="1">
    <citation type="submission" date="2022-03" db="EMBL/GenBank/DDBJ databases">
        <title>Isotopic signatures of nitrous oxide derived from detoxification processes.</title>
        <authorList>
            <person name="Behrendt U."/>
            <person name="Buchen C."/>
            <person name="Well R."/>
            <person name="Ulrich A."/>
            <person name="Rohe L."/>
            <person name="Kolb S."/>
            <person name="Schloter M."/>
            <person name="Horn M.A."/>
            <person name="Augustin J."/>
        </authorList>
    </citation>
    <scope>NUCLEOTIDE SEQUENCE [LARGE SCALE GENOMIC DNA]</scope>
    <source>
        <strain evidence="2 3">S4-C24</strain>
    </source>
</reference>
<dbReference type="RefSeq" id="WP_127511923.1">
    <property type="nucleotide sequence ID" value="NZ_CP093326.1"/>
</dbReference>
<dbReference type="PANTHER" id="PTHR33164:SF99">
    <property type="entry name" value="MARR FAMILY REGULATORY PROTEIN"/>
    <property type="match status" value="1"/>
</dbReference>
<dbReference type="InterPro" id="IPR036390">
    <property type="entry name" value="WH_DNA-bd_sf"/>
</dbReference>
<dbReference type="PANTHER" id="PTHR33164">
    <property type="entry name" value="TRANSCRIPTIONAL REGULATOR, MARR FAMILY"/>
    <property type="match status" value="1"/>
</dbReference>
<dbReference type="Pfam" id="PF12802">
    <property type="entry name" value="MarR_2"/>
    <property type="match status" value="1"/>
</dbReference>
<keyword evidence="3" id="KW-1185">Reference proteome</keyword>
<proteinExistence type="predicted"/>